<feature type="transmembrane region" description="Helical" evidence="7">
    <location>
        <begin position="21"/>
        <end position="42"/>
    </location>
</feature>
<sequence length="390" mass="41923">MNIFQAFRLALKSIIANKMRSVLTMLGMIIGVGSVIMIMGLMQGVTNYFLESFAEMGINMLTVTVSSTGTRSVSEEEMFAITEENADIFEGVSPTVTSSFTLKNGSTSISSTVTGVSETYQNMNHLELSQGRFINYADIVNRQANCVVGTYIIKELFENNNVLGETISVDGESFTIVGIVEETADGEEGSADDCFYAAYTKIARKSFTGSIKNYTFAAHDSDMVEEAETILDNFLYEKFKDEDLYSISTLTALLEEVDSMTSVLGAVLGGIAGISLLVAGIGIMNIMLVSVTERTQEIGIRKSLGAKRKDILCQFIIEAGSISALGGLIGIIMGASLVIYLGSQFGVNASPTINSIIMSFSISVAIGIIFGYMPARKAAKLNPIDALRSD</sequence>
<evidence type="ECO:0000256" key="4">
    <source>
        <dbReference type="ARBA" id="ARBA00022989"/>
    </source>
</evidence>
<accession>A0A1I6IWC5</accession>
<gene>
    <name evidence="10" type="ORF">SAMN05661086_01183</name>
</gene>
<dbReference type="GO" id="GO:0022857">
    <property type="term" value="F:transmembrane transporter activity"/>
    <property type="evidence" value="ECO:0007669"/>
    <property type="project" value="TreeGrafter"/>
</dbReference>
<dbReference type="PANTHER" id="PTHR30572:SF4">
    <property type="entry name" value="ABC TRANSPORTER PERMEASE YTRF"/>
    <property type="match status" value="1"/>
</dbReference>
<comment type="similarity">
    <text evidence="6">Belongs to the ABC-4 integral membrane protein family.</text>
</comment>
<evidence type="ECO:0000256" key="3">
    <source>
        <dbReference type="ARBA" id="ARBA00022692"/>
    </source>
</evidence>
<proteinExistence type="inferred from homology"/>
<keyword evidence="4 7" id="KW-1133">Transmembrane helix</keyword>
<dbReference type="Pfam" id="PF02687">
    <property type="entry name" value="FtsX"/>
    <property type="match status" value="1"/>
</dbReference>
<reference evidence="10 11" key="1">
    <citation type="submission" date="2016-10" db="EMBL/GenBank/DDBJ databases">
        <authorList>
            <person name="de Groot N.N."/>
        </authorList>
    </citation>
    <scope>NUCLEOTIDE SEQUENCE [LARGE SCALE GENOMIC DNA]</scope>
    <source>
        <strain evidence="10 11">743A</strain>
    </source>
</reference>
<protein>
    <submittedName>
        <fullName evidence="10">Putative ABC transport system permease protein</fullName>
    </submittedName>
</protein>
<evidence type="ECO:0000259" key="9">
    <source>
        <dbReference type="Pfam" id="PF12704"/>
    </source>
</evidence>
<name>A0A1I6IWC5_9FIRM</name>
<keyword evidence="3 7" id="KW-0812">Transmembrane</keyword>
<keyword evidence="5 7" id="KW-0472">Membrane</keyword>
<comment type="subcellular location">
    <subcellularLocation>
        <location evidence="1">Cell membrane</location>
        <topology evidence="1">Multi-pass membrane protein</topology>
    </subcellularLocation>
</comment>
<keyword evidence="2" id="KW-1003">Cell membrane</keyword>
<dbReference type="InterPro" id="IPR050250">
    <property type="entry name" value="Macrolide_Exporter_MacB"/>
</dbReference>
<feature type="domain" description="ABC3 transporter permease C-terminal" evidence="8">
    <location>
        <begin position="271"/>
        <end position="383"/>
    </location>
</feature>
<feature type="transmembrane region" description="Helical" evidence="7">
    <location>
        <begin position="353"/>
        <end position="373"/>
    </location>
</feature>
<dbReference type="InterPro" id="IPR025857">
    <property type="entry name" value="MacB_PCD"/>
</dbReference>
<dbReference type="AlphaFoldDB" id="A0A1I6IWC5"/>
<feature type="domain" description="MacB-like periplasmic core" evidence="9">
    <location>
        <begin position="21"/>
        <end position="231"/>
    </location>
</feature>
<dbReference type="Pfam" id="PF12704">
    <property type="entry name" value="MacB_PCD"/>
    <property type="match status" value="1"/>
</dbReference>
<dbReference type="Proteomes" id="UP000199659">
    <property type="component" value="Unassembled WGS sequence"/>
</dbReference>
<feature type="transmembrane region" description="Helical" evidence="7">
    <location>
        <begin position="312"/>
        <end position="341"/>
    </location>
</feature>
<evidence type="ECO:0000256" key="2">
    <source>
        <dbReference type="ARBA" id="ARBA00022475"/>
    </source>
</evidence>
<evidence type="ECO:0000256" key="7">
    <source>
        <dbReference type="SAM" id="Phobius"/>
    </source>
</evidence>
<evidence type="ECO:0000256" key="1">
    <source>
        <dbReference type="ARBA" id="ARBA00004651"/>
    </source>
</evidence>
<evidence type="ECO:0000256" key="6">
    <source>
        <dbReference type="ARBA" id="ARBA00038076"/>
    </source>
</evidence>
<dbReference type="EMBL" id="FOYZ01000004">
    <property type="protein sequence ID" value="SFR71046.1"/>
    <property type="molecule type" value="Genomic_DNA"/>
</dbReference>
<evidence type="ECO:0000313" key="11">
    <source>
        <dbReference type="Proteomes" id="UP000199659"/>
    </source>
</evidence>
<evidence type="ECO:0000313" key="10">
    <source>
        <dbReference type="EMBL" id="SFR71046.1"/>
    </source>
</evidence>
<dbReference type="InterPro" id="IPR003838">
    <property type="entry name" value="ABC3_permease_C"/>
</dbReference>
<feature type="transmembrane region" description="Helical" evidence="7">
    <location>
        <begin position="263"/>
        <end position="291"/>
    </location>
</feature>
<keyword evidence="11" id="KW-1185">Reference proteome</keyword>
<evidence type="ECO:0000256" key="5">
    <source>
        <dbReference type="ARBA" id="ARBA00023136"/>
    </source>
</evidence>
<dbReference type="STRING" id="37658.SAMN05661086_01183"/>
<dbReference type="PANTHER" id="PTHR30572">
    <property type="entry name" value="MEMBRANE COMPONENT OF TRANSPORTER-RELATED"/>
    <property type="match status" value="1"/>
</dbReference>
<organism evidence="10 11">
    <name type="scientific">Anaeromicropila populeti</name>
    <dbReference type="NCBI Taxonomy" id="37658"/>
    <lineage>
        <taxon>Bacteria</taxon>
        <taxon>Bacillati</taxon>
        <taxon>Bacillota</taxon>
        <taxon>Clostridia</taxon>
        <taxon>Lachnospirales</taxon>
        <taxon>Lachnospiraceae</taxon>
        <taxon>Anaeromicropila</taxon>
    </lineage>
</organism>
<dbReference type="RefSeq" id="WP_242940474.1">
    <property type="nucleotide sequence ID" value="NZ_FOYZ01000004.1"/>
</dbReference>
<evidence type="ECO:0000259" key="8">
    <source>
        <dbReference type="Pfam" id="PF02687"/>
    </source>
</evidence>
<dbReference type="GO" id="GO:0005886">
    <property type="term" value="C:plasma membrane"/>
    <property type="evidence" value="ECO:0007669"/>
    <property type="project" value="UniProtKB-SubCell"/>
</dbReference>